<name>A0A1H7CH72_9FIRM</name>
<evidence type="ECO:0008006" key="3">
    <source>
        <dbReference type="Google" id="ProtNLM"/>
    </source>
</evidence>
<reference evidence="1 2" key="1">
    <citation type="submission" date="2016-10" db="EMBL/GenBank/DDBJ databases">
        <authorList>
            <person name="de Groot N.N."/>
        </authorList>
    </citation>
    <scope>NUCLEOTIDE SEQUENCE [LARGE SCALE GENOMIC DNA]</scope>
    <source>
        <strain evidence="1 2">DSM 2179</strain>
    </source>
</reference>
<evidence type="ECO:0000313" key="1">
    <source>
        <dbReference type="EMBL" id="SEJ89153.1"/>
    </source>
</evidence>
<evidence type="ECO:0000313" key="2">
    <source>
        <dbReference type="Proteomes" id="UP000199662"/>
    </source>
</evidence>
<sequence length="216" mass="24467">MYILNATLSNTDSPVYSLTCKNSSSCDWTFYMYQKLLQQSDDVFSLAWLVSPYKMAPNSEIRFEWTEEYCFVWYDAKMTMLQPGNTFFTGGYESCSVNNENFTTFDLLNGVPKFSVPTNKGEAGSFTIQGGKMIPNRDFATGIGMSEIGTIVQAAFINTPQKYNPKIMYYVAVSNNDLEKGTILEQTIPQSIQVTFGENIYKLTAVLKEDNTWEIN</sequence>
<dbReference type="RefSeq" id="WP_091834719.1">
    <property type="nucleotide sequence ID" value="NZ_FNZK01000022.1"/>
</dbReference>
<organism evidence="1 2">
    <name type="scientific">Propionispira arboris</name>
    <dbReference type="NCBI Taxonomy" id="84035"/>
    <lineage>
        <taxon>Bacteria</taxon>
        <taxon>Bacillati</taxon>
        <taxon>Bacillota</taxon>
        <taxon>Negativicutes</taxon>
        <taxon>Selenomonadales</taxon>
        <taxon>Selenomonadaceae</taxon>
        <taxon>Propionispira</taxon>
    </lineage>
</organism>
<accession>A0A1H7CH72</accession>
<protein>
    <recommendedName>
        <fullName evidence="3">Protein RhiA</fullName>
    </recommendedName>
</protein>
<dbReference type="EMBL" id="FNZK01000022">
    <property type="protein sequence ID" value="SEJ89153.1"/>
    <property type="molecule type" value="Genomic_DNA"/>
</dbReference>
<proteinExistence type="predicted"/>
<dbReference type="AlphaFoldDB" id="A0A1H7CH72"/>
<keyword evidence="2" id="KW-1185">Reference proteome</keyword>
<dbReference type="Proteomes" id="UP000199662">
    <property type="component" value="Unassembled WGS sequence"/>
</dbReference>
<gene>
    <name evidence="1" type="ORF">SAMN05660742_12224</name>
</gene>